<reference evidence="1 2" key="2">
    <citation type="journal article" date="2022" name="Mol. Ecol. Resour.">
        <title>The genomes of chicory, endive, great burdock and yacon provide insights into Asteraceae paleo-polyploidization history and plant inulin production.</title>
        <authorList>
            <person name="Fan W."/>
            <person name="Wang S."/>
            <person name="Wang H."/>
            <person name="Wang A."/>
            <person name="Jiang F."/>
            <person name="Liu H."/>
            <person name="Zhao H."/>
            <person name="Xu D."/>
            <person name="Zhang Y."/>
        </authorList>
    </citation>
    <scope>NUCLEOTIDE SEQUENCE [LARGE SCALE GENOMIC DNA]</scope>
    <source>
        <strain evidence="2">cv. Niubang</strain>
    </source>
</reference>
<proteinExistence type="predicted"/>
<reference evidence="2" key="1">
    <citation type="journal article" date="2022" name="Mol. Ecol. Resour.">
        <title>The genomes of chicory, endive, great burdock and yacon provide insights into Asteraceae palaeo-polyploidization history and plant inulin production.</title>
        <authorList>
            <person name="Fan W."/>
            <person name="Wang S."/>
            <person name="Wang H."/>
            <person name="Wang A."/>
            <person name="Jiang F."/>
            <person name="Liu H."/>
            <person name="Zhao H."/>
            <person name="Xu D."/>
            <person name="Zhang Y."/>
        </authorList>
    </citation>
    <scope>NUCLEOTIDE SEQUENCE [LARGE SCALE GENOMIC DNA]</scope>
    <source>
        <strain evidence="2">cv. Niubang</strain>
    </source>
</reference>
<gene>
    <name evidence="1" type="ORF">L6452_30296</name>
</gene>
<name>A0ACB8ZI19_ARCLA</name>
<evidence type="ECO:0000313" key="2">
    <source>
        <dbReference type="Proteomes" id="UP001055879"/>
    </source>
</evidence>
<sequence length="142" mass="16461">MNECQADATCKEIVLSQQPQTESFYVMDIDQTPISQYWYSQTVFRVCDETALKSLSNKKARVEIPEIPAPNFDLGYNPIKNVAPISVVKAMRMDKRKEICIEAEPPLKKCKRLGTTYNHEDIKEQEHLLKDQAERVLDWEII</sequence>
<keyword evidence="2" id="KW-1185">Reference proteome</keyword>
<dbReference type="Proteomes" id="UP001055879">
    <property type="component" value="Linkage Group LG10"/>
</dbReference>
<protein>
    <submittedName>
        <fullName evidence="1">Uncharacterized protein</fullName>
    </submittedName>
</protein>
<comment type="caution">
    <text evidence="1">The sequence shown here is derived from an EMBL/GenBank/DDBJ whole genome shotgun (WGS) entry which is preliminary data.</text>
</comment>
<dbReference type="EMBL" id="CM042056">
    <property type="protein sequence ID" value="KAI3697339.1"/>
    <property type="molecule type" value="Genomic_DNA"/>
</dbReference>
<accession>A0ACB8ZI19</accession>
<organism evidence="1 2">
    <name type="scientific">Arctium lappa</name>
    <name type="common">Greater burdock</name>
    <name type="synonym">Lappa major</name>
    <dbReference type="NCBI Taxonomy" id="4217"/>
    <lineage>
        <taxon>Eukaryota</taxon>
        <taxon>Viridiplantae</taxon>
        <taxon>Streptophyta</taxon>
        <taxon>Embryophyta</taxon>
        <taxon>Tracheophyta</taxon>
        <taxon>Spermatophyta</taxon>
        <taxon>Magnoliopsida</taxon>
        <taxon>eudicotyledons</taxon>
        <taxon>Gunneridae</taxon>
        <taxon>Pentapetalae</taxon>
        <taxon>asterids</taxon>
        <taxon>campanulids</taxon>
        <taxon>Asterales</taxon>
        <taxon>Asteraceae</taxon>
        <taxon>Carduoideae</taxon>
        <taxon>Cardueae</taxon>
        <taxon>Arctiinae</taxon>
        <taxon>Arctium</taxon>
    </lineage>
</organism>
<evidence type="ECO:0000313" key="1">
    <source>
        <dbReference type="EMBL" id="KAI3697339.1"/>
    </source>
</evidence>